<dbReference type="AlphaFoldDB" id="A0A5A7NAT1"/>
<reference evidence="2 3" key="1">
    <citation type="submission" date="2019-09" db="EMBL/GenBank/DDBJ databases">
        <title>NBRP : Genome information of microbial organism related human and environment.</title>
        <authorList>
            <person name="Hattori M."/>
            <person name="Oshima K."/>
            <person name="Inaba H."/>
            <person name="Suda W."/>
            <person name="Sakamoto M."/>
            <person name="Iino T."/>
            <person name="Kitahara M."/>
            <person name="Oshida Y."/>
            <person name="Iida T."/>
            <person name="Kudo T."/>
            <person name="Itoh T."/>
            <person name="Ohkuma M."/>
        </authorList>
    </citation>
    <scope>NUCLEOTIDE SEQUENCE [LARGE SCALE GENOMIC DNA]</scope>
    <source>
        <strain evidence="2 3">Q-1</strain>
    </source>
</reference>
<accession>A0A5A7NAT1</accession>
<dbReference type="GO" id="GO:0005886">
    <property type="term" value="C:plasma membrane"/>
    <property type="evidence" value="ECO:0007669"/>
    <property type="project" value="TreeGrafter"/>
</dbReference>
<keyword evidence="3" id="KW-1185">Reference proteome</keyword>
<dbReference type="Proteomes" id="UP000324996">
    <property type="component" value="Unassembled WGS sequence"/>
</dbReference>
<name>A0A5A7NAT1_9PROT</name>
<comment type="caution">
    <text evidence="2">The sequence shown here is derived from an EMBL/GenBank/DDBJ whole genome shotgun (WGS) entry which is preliminary data.</text>
</comment>
<dbReference type="RefSeq" id="WP_150007293.1">
    <property type="nucleotide sequence ID" value="NZ_BKCN01000016.1"/>
</dbReference>
<evidence type="ECO:0008006" key="4">
    <source>
        <dbReference type="Google" id="ProtNLM"/>
    </source>
</evidence>
<dbReference type="GO" id="GO:0090313">
    <property type="term" value="P:regulation of protein targeting to membrane"/>
    <property type="evidence" value="ECO:0007669"/>
    <property type="project" value="TreeGrafter"/>
</dbReference>
<organism evidence="2 3">
    <name type="scientific">Iodidimonas nitroreducens</name>
    <dbReference type="NCBI Taxonomy" id="1236968"/>
    <lineage>
        <taxon>Bacteria</taxon>
        <taxon>Pseudomonadati</taxon>
        <taxon>Pseudomonadota</taxon>
        <taxon>Alphaproteobacteria</taxon>
        <taxon>Iodidimonadales</taxon>
        <taxon>Iodidimonadaceae</taxon>
        <taxon>Iodidimonas</taxon>
    </lineage>
</organism>
<dbReference type="InterPro" id="IPR052894">
    <property type="entry name" value="AsmA-related"/>
</dbReference>
<evidence type="ECO:0000313" key="3">
    <source>
        <dbReference type="Proteomes" id="UP000324996"/>
    </source>
</evidence>
<feature type="compositionally biased region" description="Basic and acidic residues" evidence="1">
    <location>
        <begin position="242"/>
        <end position="275"/>
    </location>
</feature>
<sequence>MRKILLAIVVLLLLVIGGGAFWLYTEGEEAIRAGLERHTPPILGAPVSLAAVSFSPFSGAAGIKGFRIGNPDGYSDADALQLDSLSIRLEPRSVLTDLIKINDITIDAPKIHIEPGPGTTNLQTIQKNIESFIAQQPAEEEAATANIFIDHFRLNDAVISIGGGSIGFSDQTLTLADIHLEDIGGANGMAPADAAQLILKAVMPQIQAALASDLGRQLLGDARAKLDNLEGKARQELNQELEKAKSKLGDSLKEQTDKLPEGTTDKIEESVKSGLKDSGLGGF</sequence>
<evidence type="ECO:0000256" key="1">
    <source>
        <dbReference type="SAM" id="MobiDB-lite"/>
    </source>
</evidence>
<feature type="region of interest" description="Disordered" evidence="1">
    <location>
        <begin position="242"/>
        <end position="283"/>
    </location>
</feature>
<evidence type="ECO:0000313" key="2">
    <source>
        <dbReference type="EMBL" id="GER05027.1"/>
    </source>
</evidence>
<dbReference type="InterPro" id="IPR008023">
    <property type="entry name" value="DUF748"/>
</dbReference>
<protein>
    <recommendedName>
        <fullName evidence="4">AsmA domain-containing protein</fullName>
    </recommendedName>
</protein>
<dbReference type="EMBL" id="BKCN01000016">
    <property type="protein sequence ID" value="GER05027.1"/>
    <property type="molecule type" value="Genomic_DNA"/>
</dbReference>
<proteinExistence type="predicted"/>
<dbReference type="Pfam" id="PF05359">
    <property type="entry name" value="DUF748"/>
    <property type="match status" value="1"/>
</dbReference>
<dbReference type="PANTHER" id="PTHR30441:SF8">
    <property type="entry name" value="DUF748 DOMAIN-CONTAINING PROTEIN"/>
    <property type="match status" value="1"/>
</dbReference>
<gene>
    <name evidence="2" type="ORF">JCM17846_27090</name>
</gene>
<dbReference type="PANTHER" id="PTHR30441">
    <property type="entry name" value="DUF748 DOMAIN-CONTAINING PROTEIN"/>
    <property type="match status" value="1"/>
</dbReference>